<comment type="caution">
    <text evidence="1">The sequence shown here is derived from an EMBL/GenBank/DDBJ whole genome shotgun (WGS) entry which is preliminary data.</text>
</comment>
<accession>G9ZR73</accession>
<dbReference type="Proteomes" id="UP000004625">
    <property type="component" value="Unassembled WGS sequence"/>
</dbReference>
<keyword evidence="2" id="KW-1185">Reference proteome</keyword>
<protein>
    <submittedName>
        <fullName evidence="1">Uncharacterized protein</fullName>
    </submittedName>
</protein>
<evidence type="ECO:0000313" key="1">
    <source>
        <dbReference type="EMBL" id="EHL96866.1"/>
    </source>
</evidence>
<name>G9ZR73_9LACO</name>
<gene>
    <name evidence="1" type="ORF">HMPREF9103_02234</name>
</gene>
<dbReference type="STRING" id="797515.HMPREF9103_02234"/>
<evidence type="ECO:0000313" key="2">
    <source>
        <dbReference type="Proteomes" id="UP000004625"/>
    </source>
</evidence>
<dbReference type="HOGENOM" id="CLU_3311843_0_0_9"/>
<proteinExistence type="predicted"/>
<dbReference type="EMBL" id="AGEY01000166">
    <property type="protein sequence ID" value="EHL96866.1"/>
    <property type="molecule type" value="Genomic_DNA"/>
</dbReference>
<organism evidence="1 2">
    <name type="scientific">Lentilactobacillus parafarraginis F0439</name>
    <dbReference type="NCBI Taxonomy" id="797515"/>
    <lineage>
        <taxon>Bacteria</taxon>
        <taxon>Bacillati</taxon>
        <taxon>Bacillota</taxon>
        <taxon>Bacilli</taxon>
        <taxon>Lactobacillales</taxon>
        <taxon>Lactobacillaceae</taxon>
        <taxon>Lentilactobacillus</taxon>
    </lineage>
</organism>
<reference evidence="1 2" key="1">
    <citation type="submission" date="2011-09" db="EMBL/GenBank/DDBJ databases">
        <authorList>
            <person name="Weinstock G."/>
            <person name="Sodergren E."/>
            <person name="Clifton S."/>
            <person name="Fulton L."/>
            <person name="Fulton B."/>
            <person name="Courtney L."/>
            <person name="Fronick C."/>
            <person name="Harrison M."/>
            <person name="Strong C."/>
            <person name="Farmer C."/>
            <person name="Delahaunty K."/>
            <person name="Markovic C."/>
            <person name="Hall O."/>
            <person name="Minx P."/>
            <person name="Tomlinson C."/>
            <person name="Mitreva M."/>
            <person name="Hou S."/>
            <person name="Chen J."/>
            <person name="Wollam A."/>
            <person name="Pepin K.H."/>
            <person name="Johnson M."/>
            <person name="Bhonagiri V."/>
            <person name="Zhang X."/>
            <person name="Suruliraj S."/>
            <person name="Warren W."/>
            <person name="Chinwalla A."/>
            <person name="Mardis E.R."/>
            <person name="Wilson R.K."/>
        </authorList>
    </citation>
    <scope>NUCLEOTIDE SEQUENCE [LARGE SCALE GENOMIC DNA]</scope>
    <source>
        <strain evidence="1 2">F0439</strain>
    </source>
</reference>
<dbReference type="AlphaFoldDB" id="G9ZR73"/>
<sequence length="39" mass="4597">MVTFYKGHIHCPPRHFGVLAFRDDNLSMINDCHHYPIDV</sequence>